<evidence type="ECO:0000256" key="2">
    <source>
        <dbReference type="ARBA" id="ARBA00008142"/>
    </source>
</evidence>
<accession>A0A4P2VEC4</accession>
<evidence type="ECO:0000256" key="10">
    <source>
        <dbReference type="ARBA" id="ARBA00022840"/>
    </source>
</evidence>
<keyword evidence="5 13" id="KW-0597">Phosphoprotein</keyword>
<dbReference type="GeneID" id="55584180"/>
<dbReference type="KEGG" id="ccai:NAS2_0362"/>
<dbReference type="RefSeq" id="WP_174448060.1">
    <property type="nucleotide sequence ID" value="NZ_AP018732.1"/>
</dbReference>
<keyword evidence="9 13" id="KW-0418">Kinase</keyword>
<dbReference type="GO" id="GO:0006228">
    <property type="term" value="P:UTP biosynthetic process"/>
    <property type="evidence" value="ECO:0007669"/>
    <property type="project" value="UniProtKB-UniRule"/>
</dbReference>
<keyword evidence="6 13" id="KW-0808">Transferase</keyword>
<evidence type="ECO:0000313" key="18">
    <source>
        <dbReference type="Proteomes" id="UP000509448"/>
    </source>
</evidence>
<sequence>MAEGGKGSQGEAAAAESERTLIVLKPDAVSRGLIGEVISRFERKGFRVLELRLIRLQRNQAEDFYSPHRGKDFFEDLISFITSGPIVAAVLEGRNAVEAVRTMIGSTDAAKAPPGTIRGDLGLGLTANVIHASDSHESFEREVEVLFPGFLTKERSAASSADSPRELRGKA</sequence>
<keyword evidence="13" id="KW-0963">Cytoplasm</keyword>
<dbReference type="NCBIfam" id="NF001908">
    <property type="entry name" value="PRK00668.1"/>
    <property type="match status" value="1"/>
</dbReference>
<dbReference type="HAMAP" id="MF_00451">
    <property type="entry name" value="NDP_kinase"/>
    <property type="match status" value="1"/>
</dbReference>
<proteinExistence type="inferred from homology"/>
<dbReference type="EC" id="2.7.4.6" evidence="3 13"/>
<organism evidence="17 18">
    <name type="scientific">Conexivisphaera calida</name>
    <dbReference type="NCBI Taxonomy" id="1874277"/>
    <lineage>
        <taxon>Archaea</taxon>
        <taxon>Nitrososphaerota</taxon>
        <taxon>Conexivisphaeria</taxon>
        <taxon>Conexivisphaerales</taxon>
        <taxon>Conexivisphaeraceae</taxon>
        <taxon>Conexivisphaera</taxon>
    </lineage>
</organism>
<evidence type="ECO:0000256" key="3">
    <source>
        <dbReference type="ARBA" id="ARBA00012966"/>
    </source>
</evidence>
<comment type="catalytic activity">
    <reaction evidence="13">
        <text>a 2'-deoxyribonucleoside 5'-diphosphate + ATP = a 2'-deoxyribonucleoside 5'-triphosphate + ADP</text>
        <dbReference type="Rhea" id="RHEA:44640"/>
        <dbReference type="ChEBI" id="CHEBI:30616"/>
        <dbReference type="ChEBI" id="CHEBI:61560"/>
        <dbReference type="ChEBI" id="CHEBI:73316"/>
        <dbReference type="ChEBI" id="CHEBI:456216"/>
        <dbReference type="EC" id="2.7.4.6"/>
    </reaction>
</comment>
<comment type="similarity">
    <text evidence="2 13 14 15">Belongs to the NDK family.</text>
</comment>
<feature type="binding site" evidence="13 14">
    <location>
        <position position="118"/>
    </location>
    <ligand>
        <name>ATP</name>
        <dbReference type="ChEBI" id="CHEBI:30616"/>
    </ligand>
</feature>
<keyword evidence="8 13" id="KW-0547">Nucleotide-binding</keyword>
<comment type="cofactor">
    <cofactor evidence="1 13">
        <name>Mg(2+)</name>
        <dbReference type="ChEBI" id="CHEBI:18420"/>
    </cofactor>
</comment>
<dbReference type="PRINTS" id="PR01243">
    <property type="entry name" value="NUCDPKINASE"/>
</dbReference>
<feature type="binding site" evidence="13 14">
    <location>
        <position position="107"/>
    </location>
    <ligand>
        <name>ATP</name>
        <dbReference type="ChEBI" id="CHEBI:30616"/>
    </ligand>
</feature>
<comment type="subcellular location">
    <subcellularLocation>
        <location evidence="13">Cytoplasm</location>
    </subcellularLocation>
</comment>
<dbReference type="Proteomes" id="UP000509448">
    <property type="component" value="Chromosome"/>
</dbReference>
<dbReference type="SUPFAM" id="SSF54919">
    <property type="entry name" value="Nucleoside diphosphate kinase, NDK"/>
    <property type="match status" value="1"/>
</dbReference>
<reference evidence="17 18" key="1">
    <citation type="journal article" date="2019" name="ISME J.">
        <title>Isolation and characterization of a thermophilic sulfur- and iron-reducing thaumarchaeote from a terrestrial acidic hot spring.</title>
        <authorList>
            <person name="Kato S."/>
            <person name="Itoh T."/>
            <person name="Yuki M."/>
            <person name="Nagamori M."/>
            <person name="Ohnishi M."/>
            <person name="Uematsu K."/>
            <person name="Suzuki K."/>
            <person name="Takashina T."/>
            <person name="Ohkuma M."/>
        </authorList>
    </citation>
    <scope>NUCLEOTIDE SEQUENCE [LARGE SCALE GENOMIC DNA]</scope>
    <source>
        <strain evidence="17 18">NAS-02</strain>
    </source>
</reference>
<evidence type="ECO:0000256" key="5">
    <source>
        <dbReference type="ARBA" id="ARBA00022553"/>
    </source>
</evidence>
<keyword evidence="7 13" id="KW-0479">Metal-binding</keyword>
<feature type="domain" description="Nucleoside diphosphate kinase-like" evidence="16">
    <location>
        <begin position="17"/>
        <end position="154"/>
    </location>
</feature>
<dbReference type="Gene3D" id="3.30.70.141">
    <property type="entry name" value="Nucleoside diphosphate kinase-like domain"/>
    <property type="match status" value="1"/>
</dbReference>
<feature type="active site" description="Pros-phosphohistidine intermediate" evidence="13 14">
    <location>
        <position position="131"/>
    </location>
</feature>
<comment type="function">
    <text evidence="13">Major role in the synthesis of nucleoside triphosphates other than ATP. The ATP gamma phosphate is transferred to the NDP beta phosphate via a ping-pong mechanism, using a phosphorylated active-site intermediate.</text>
</comment>
<dbReference type="InterPro" id="IPR036850">
    <property type="entry name" value="NDK-like_dom_sf"/>
</dbReference>
<protein>
    <recommendedName>
        <fullName evidence="4 13">Nucleoside diphosphate kinase</fullName>
        <shortName evidence="13">NDK</shortName>
        <shortName evidence="13">NDP kinase</shortName>
        <ecNumber evidence="3 13">2.7.4.6</ecNumber>
    </recommendedName>
    <alternativeName>
        <fullName evidence="13">Nucleoside-2-P kinase</fullName>
    </alternativeName>
</protein>
<gene>
    <name evidence="13" type="primary">ndk</name>
    <name evidence="17" type="ORF">NAS2_0362</name>
</gene>
<evidence type="ECO:0000256" key="9">
    <source>
        <dbReference type="ARBA" id="ARBA00022777"/>
    </source>
</evidence>
<evidence type="ECO:0000256" key="13">
    <source>
        <dbReference type="HAMAP-Rule" id="MF_00451"/>
    </source>
</evidence>
<dbReference type="InterPro" id="IPR034907">
    <property type="entry name" value="NDK-like_dom"/>
</dbReference>
<evidence type="ECO:0000256" key="7">
    <source>
        <dbReference type="ARBA" id="ARBA00022723"/>
    </source>
</evidence>
<dbReference type="SMART" id="SM00562">
    <property type="entry name" value="NDK"/>
    <property type="match status" value="1"/>
</dbReference>
<keyword evidence="12 13" id="KW-0546">Nucleotide metabolism</keyword>
<keyword evidence="11 13" id="KW-0460">Magnesium</keyword>
<evidence type="ECO:0000256" key="8">
    <source>
        <dbReference type="ARBA" id="ARBA00022741"/>
    </source>
</evidence>
<feature type="binding site" evidence="13 14">
    <location>
        <position position="73"/>
    </location>
    <ligand>
        <name>ATP</name>
        <dbReference type="ChEBI" id="CHEBI:30616"/>
    </ligand>
</feature>
<dbReference type="GO" id="GO:0005524">
    <property type="term" value="F:ATP binding"/>
    <property type="evidence" value="ECO:0007669"/>
    <property type="project" value="UniProtKB-UniRule"/>
</dbReference>
<feature type="binding site" evidence="13 14">
    <location>
        <position position="128"/>
    </location>
    <ligand>
        <name>ATP</name>
        <dbReference type="ChEBI" id="CHEBI:30616"/>
    </ligand>
</feature>
<comment type="catalytic activity">
    <reaction evidence="13">
        <text>a ribonucleoside 5'-diphosphate + ATP = a ribonucleoside 5'-triphosphate + ADP</text>
        <dbReference type="Rhea" id="RHEA:18113"/>
        <dbReference type="ChEBI" id="CHEBI:30616"/>
        <dbReference type="ChEBI" id="CHEBI:57930"/>
        <dbReference type="ChEBI" id="CHEBI:61557"/>
        <dbReference type="ChEBI" id="CHEBI:456216"/>
        <dbReference type="EC" id="2.7.4.6"/>
    </reaction>
</comment>
<evidence type="ECO:0000256" key="12">
    <source>
        <dbReference type="ARBA" id="ARBA00023080"/>
    </source>
</evidence>
<evidence type="ECO:0000256" key="4">
    <source>
        <dbReference type="ARBA" id="ARBA00017632"/>
    </source>
</evidence>
<evidence type="ECO:0000313" key="17">
    <source>
        <dbReference type="EMBL" id="BBE41753.1"/>
    </source>
</evidence>
<evidence type="ECO:0000256" key="11">
    <source>
        <dbReference type="ARBA" id="ARBA00022842"/>
    </source>
</evidence>
<dbReference type="InterPro" id="IPR001564">
    <property type="entry name" value="Nucleoside_diP_kinase"/>
</dbReference>
<dbReference type="GO" id="GO:0005737">
    <property type="term" value="C:cytoplasm"/>
    <property type="evidence" value="ECO:0007669"/>
    <property type="project" value="UniProtKB-SubCell"/>
</dbReference>
<evidence type="ECO:0000256" key="6">
    <source>
        <dbReference type="ARBA" id="ARBA00022679"/>
    </source>
</evidence>
<dbReference type="Pfam" id="PF00334">
    <property type="entry name" value="NDK"/>
    <property type="match status" value="1"/>
</dbReference>
<dbReference type="PANTHER" id="PTHR11349">
    <property type="entry name" value="NUCLEOSIDE DIPHOSPHATE KINASE"/>
    <property type="match status" value="1"/>
</dbReference>
<dbReference type="EMBL" id="AP018732">
    <property type="protein sequence ID" value="BBE41753.1"/>
    <property type="molecule type" value="Genomic_DNA"/>
</dbReference>
<keyword evidence="10 13" id="KW-0067">ATP-binding</keyword>
<dbReference type="GO" id="GO:0046872">
    <property type="term" value="F:metal ion binding"/>
    <property type="evidence" value="ECO:0007669"/>
    <property type="project" value="UniProtKB-KW"/>
</dbReference>
<feature type="binding site" evidence="13 14">
    <location>
        <position position="25"/>
    </location>
    <ligand>
        <name>ATP</name>
        <dbReference type="ChEBI" id="CHEBI:30616"/>
    </ligand>
</feature>
<dbReference type="CDD" id="cd04413">
    <property type="entry name" value="NDPk_I"/>
    <property type="match status" value="1"/>
</dbReference>
<evidence type="ECO:0000256" key="15">
    <source>
        <dbReference type="RuleBase" id="RU004011"/>
    </source>
</evidence>
<dbReference type="PROSITE" id="PS51374">
    <property type="entry name" value="NDPK_LIKE"/>
    <property type="match status" value="1"/>
</dbReference>
<evidence type="ECO:0000256" key="14">
    <source>
        <dbReference type="PROSITE-ProRule" id="PRU00706"/>
    </source>
</evidence>
<dbReference type="OrthoDB" id="6874at2157"/>
<dbReference type="GO" id="GO:0004550">
    <property type="term" value="F:nucleoside diphosphate kinase activity"/>
    <property type="evidence" value="ECO:0007669"/>
    <property type="project" value="UniProtKB-UniRule"/>
</dbReference>
<dbReference type="GO" id="GO:0006183">
    <property type="term" value="P:GTP biosynthetic process"/>
    <property type="evidence" value="ECO:0007669"/>
    <property type="project" value="UniProtKB-UniRule"/>
</dbReference>
<dbReference type="FunFam" id="3.30.70.141:FF:000003">
    <property type="entry name" value="Nucleoside diphosphate kinase"/>
    <property type="match status" value="1"/>
</dbReference>
<evidence type="ECO:0000256" key="1">
    <source>
        <dbReference type="ARBA" id="ARBA00001946"/>
    </source>
</evidence>
<dbReference type="AlphaFoldDB" id="A0A4P2VEC4"/>
<dbReference type="GO" id="GO:0006241">
    <property type="term" value="P:CTP biosynthetic process"/>
    <property type="evidence" value="ECO:0007669"/>
    <property type="project" value="UniProtKB-UniRule"/>
</dbReference>
<keyword evidence="18" id="KW-1185">Reference proteome</keyword>
<name>A0A4P2VEC4_9ARCH</name>
<feature type="binding site" evidence="13 14">
    <location>
        <position position="101"/>
    </location>
    <ligand>
        <name>ATP</name>
        <dbReference type="ChEBI" id="CHEBI:30616"/>
    </ligand>
</feature>
<evidence type="ECO:0000259" key="16">
    <source>
        <dbReference type="SMART" id="SM00562"/>
    </source>
</evidence>